<proteinExistence type="predicted"/>
<dbReference type="Proteomes" id="UP000507222">
    <property type="component" value="Unassembled WGS sequence"/>
</dbReference>
<accession>A0A6J5UFI0</accession>
<reference evidence="1 2" key="1">
    <citation type="submission" date="2020-05" db="EMBL/GenBank/DDBJ databases">
        <authorList>
            <person name="Campoy J."/>
            <person name="Schneeberger K."/>
            <person name="Spophaly S."/>
        </authorList>
    </citation>
    <scope>NUCLEOTIDE SEQUENCE [LARGE SCALE GENOMIC DNA]</scope>
    <source>
        <strain evidence="1">PruArmRojPasFocal</strain>
    </source>
</reference>
<dbReference type="EMBL" id="CAEKDK010000003">
    <property type="protein sequence ID" value="CAB4273935.1"/>
    <property type="molecule type" value="Genomic_DNA"/>
</dbReference>
<sequence length="116" mass="13243">MEGRGWIGNSWKAKGGGVWLYWRERERKRERTTLAVGSGWIDEGLSKRKGGWGLAGWDDGRRLVGRQAMVEVPERDGGGTGWIWWLWENGGCGRLGRRRVASAGRPRHHEGQRYLL</sequence>
<evidence type="ECO:0000313" key="1">
    <source>
        <dbReference type="EMBL" id="CAB4273935.1"/>
    </source>
</evidence>
<evidence type="ECO:0000313" key="2">
    <source>
        <dbReference type="Proteomes" id="UP000507222"/>
    </source>
</evidence>
<dbReference type="AlphaFoldDB" id="A0A6J5UFI0"/>
<protein>
    <submittedName>
        <fullName evidence="1">Uncharacterized protein</fullName>
    </submittedName>
</protein>
<name>A0A6J5UFI0_PRUAR</name>
<gene>
    <name evidence="1" type="ORF">CURHAP_LOCUS22188</name>
</gene>
<organism evidence="1 2">
    <name type="scientific">Prunus armeniaca</name>
    <name type="common">Apricot</name>
    <name type="synonym">Armeniaca vulgaris</name>
    <dbReference type="NCBI Taxonomy" id="36596"/>
    <lineage>
        <taxon>Eukaryota</taxon>
        <taxon>Viridiplantae</taxon>
        <taxon>Streptophyta</taxon>
        <taxon>Embryophyta</taxon>
        <taxon>Tracheophyta</taxon>
        <taxon>Spermatophyta</taxon>
        <taxon>Magnoliopsida</taxon>
        <taxon>eudicotyledons</taxon>
        <taxon>Gunneridae</taxon>
        <taxon>Pentapetalae</taxon>
        <taxon>rosids</taxon>
        <taxon>fabids</taxon>
        <taxon>Rosales</taxon>
        <taxon>Rosaceae</taxon>
        <taxon>Amygdaloideae</taxon>
        <taxon>Amygdaleae</taxon>
        <taxon>Prunus</taxon>
    </lineage>
</organism>